<evidence type="ECO:0000256" key="1">
    <source>
        <dbReference type="SAM" id="MobiDB-lite"/>
    </source>
</evidence>
<feature type="compositionally biased region" description="Basic and acidic residues" evidence="1">
    <location>
        <begin position="1"/>
        <end position="18"/>
    </location>
</feature>
<evidence type="ECO:0000313" key="4">
    <source>
        <dbReference type="Proteomes" id="UP000565579"/>
    </source>
</evidence>
<proteinExistence type="predicted"/>
<gene>
    <name evidence="3" type="ORF">HD593_010903</name>
</gene>
<keyword evidence="2" id="KW-1133">Transmembrane helix</keyword>
<keyword evidence="2" id="KW-0472">Membrane</keyword>
<feature type="transmembrane region" description="Helical" evidence="2">
    <location>
        <begin position="402"/>
        <end position="423"/>
    </location>
</feature>
<keyword evidence="2" id="KW-0812">Transmembrane</keyword>
<feature type="transmembrane region" description="Helical" evidence="2">
    <location>
        <begin position="198"/>
        <end position="220"/>
    </location>
</feature>
<protein>
    <submittedName>
        <fullName evidence="3">S-DNA-T family DNA segregation ATPase FtsK/SpoIIIE</fullName>
    </submittedName>
</protein>
<reference evidence="3 4" key="1">
    <citation type="submission" date="2020-08" db="EMBL/GenBank/DDBJ databases">
        <title>Sequencing the genomes of 1000 actinobacteria strains.</title>
        <authorList>
            <person name="Klenk H.-P."/>
        </authorList>
    </citation>
    <scope>NUCLEOTIDE SEQUENCE [LARGE SCALE GENOMIC DNA]</scope>
    <source>
        <strain evidence="3 4">DSM 43768</strain>
    </source>
</reference>
<comment type="caution">
    <text evidence="3">The sequence shown here is derived from an EMBL/GenBank/DDBJ whole genome shotgun (WGS) entry which is preliminary data.</text>
</comment>
<evidence type="ECO:0000256" key="2">
    <source>
        <dbReference type="SAM" id="Phobius"/>
    </source>
</evidence>
<feature type="transmembrane region" description="Helical" evidence="2">
    <location>
        <begin position="150"/>
        <end position="178"/>
    </location>
</feature>
<name>A0A7X0U5Q6_9ACTN</name>
<dbReference type="InterPro" id="IPR027417">
    <property type="entry name" value="P-loop_NTPase"/>
</dbReference>
<dbReference type="EMBL" id="JACHMI010000001">
    <property type="protein sequence ID" value="MBB6556108.1"/>
    <property type="molecule type" value="Genomic_DNA"/>
</dbReference>
<keyword evidence="4" id="KW-1185">Reference proteome</keyword>
<dbReference type="Proteomes" id="UP000565579">
    <property type="component" value="Unassembled WGS sequence"/>
</dbReference>
<dbReference type="Gene3D" id="3.40.50.300">
    <property type="entry name" value="P-loop containing nucleotide triphosphate hydrolases"/>
    <property type="match status" value="1"/>
</dbReference>
<dbReference type="AlphaFoldDB" id="A0A7X0U5Q6"/>
<dbReference type="SUPFAM" id="SSF52540">
    <property type="entry name" value="P-loop containing nucleoside triphosphate hydrolases"/>
    <property type="match status" value="1"/>
</dbReference>
<accession>A0A7X0U5Q6</accession>
<feature type="region of interest" description="Disordered" evidence="1">
    <location>
        <begin position="1"/>
        <end position="30"/>
    </location>
</feature>
<dbReference type="RefSeq" id="WP_185110594.1">
    <property type="nucleotide sequence ID" value="NZ_JACHMI010000001.1"/>
</dbReference>
<organism evidence="3 4">
    <name type="scientific">Nonomuraea rubra</name>
    <dbReference type="NCBI Taxonomy" id="46180"/>
    <lineage>
        <taxon>Bacteria</taxon>
        <taxon>Bacillati</taxon>
        <taxon>Actinomycetota</taxon>
        <taxon>Actinomycetes</taxon>
        <taxon>Streptosporangiales</taxon>
        <taxon>Streptosporangiaceae</taxon>
        <taxon>Nonomuraea</taxon>
    </lineage>
</organism>
<evidence type="ECO:0000313" key="3">
    <source>
        <dbReference type="EMBL" id="MBB6556108.1"/>
    </source>
</evidence>
<sequence>MSEKARSEHLRLIRHGEDAPDLPLSEDDEHKELALQGGGEVEQVYEGEIVSDEPERSRFLPSVVVDKVTVLRPNPAAKKVARTAAQHGALVLAGWHSWIVRLWKGLTIGRIRKQIRIADATGNLEALAVWLDKLDEAKTRRGERLMKLPLLALKMAMLSGGVLLGLLVLLVLVATLVWLTGAGEWVDVWLWLGGVLRWVIGALSVAWSVFVFAWPLLLVWAGHRAGRETEVAPAWAVEPGSADDSSGRDRIPDESAIINALKHLGIAPLNKAFKAGWRPRIVLPTQRDGEGYRTQLEPPPGVTVEMINQKKSVLAHNLVRLPVEVWPTEPKKQPGVLDLWVADQGSLTGPLPDWPLLKDGTADYFEGVPVSRNIRGKTVIGLLFQKNYALAGMMGSGKSTMILTLLLGAILDWLVEVDVFVFATNADYDPLKPRLRTLLTGPGDEVVEACLFLLRDAYAELSVRGNALKEHGAPAVTRELAEKDARLRPRIIVIDECQALFLHEEYGEEAEELCVKLMGAARKYAVTLIFATPEPSSASLPRKLMAVISNKACFAIGDQTSNDAVLGTGSYKQGISAVGLEPKTEEGPGDIGTCMATGFQAKAGLLRTYYVPYAEMGSVVARAMAIREKAILGGTSFDDERRDLLADLLDVIGADPVPAAQALAALKSTYSRHRPYALLRDRLELVRELDALGVKVPSSKNRHLIDPITIRGRMAEIAAAGAADEDGAG</sequence>